<organism evidence="2 3">
    <name type="scientific">Rickettsia conorii subsp. raoultii</name>
    <dbReference type="NCBI Taxonomy" id="369822"/>
    <lineage>
        <taxon>Bacteria</taxon>
        <taxon>Pseudomonadati</taxon>
        <taxon>Pseudomonadota</taxon>
        <taxon>Alphaproteobacteria</taxon>
        <taxon>Rickettsiales</taxon>
        <taxon>Rickettsiaceae</taxon>
        <taxon>Rickettsieae</taxon>
        <taxon>Rickettsia</taxon>
        <taxon>spotted fever group</taxon>
    </lineage>
</organism>
<feature type="transmembrane region" description="Helical" evidence="1">
    <location>
        <begin position="30"/>
        <end position="48"/>
    </location>
</feature>
<keyword evidence="1" id="KW-0812">Transmembrane</keyword>
<protein>
    <recommendedName>
        <fullName evidence="4">Acyl-[acyl-carrier-protein]--UDP-N-acetylglucosamine O-acyltransferase</fullName>
    </recommendedName>
</protein>
<evidence type="ECO:0008006" key="4">
    <source>
        <dbReference type="Google" id="ProtNLM"/>
    </source>
</evidence>
<reference evidence="2" key="1">
    <citation type="submission" date="2022-05" db="EMBL/GenBank/DDBJ databases">
        <title>Tracking Rickettsia raoultii infection dynamics in vivo by bioorthogonal metabolic labeling.</title>
        <authorList>
            <person name="Zhu D.-Y."/>
            <person name="Jia N."/>
            <person name="Li C."/>
            <person name="Zhang M.-Z."/>
            <person name="Liu H.-B."/>
            <person name="Cao W.-C."/>
        </authorList>
    </citation>
    <scope>NUCLEOTIDE SEQUENCE</scope>
    <source>
        <strain evidence="2">BIME</strain>
    </source>
</reference>
<keyword evidence="1" id="KW-0472">Membrane</keyword>
<name>A0ABY4U605_RICCR</name>
<accession>A0ABY4U605</accession>
<sequence length="95" mass="10408">MIPVTAFKLIVVPLPVKLPLKASLLVNTKVAPLATTLLAVILLANIFTEPSDKVIIPLLLTLLAKLVLLFVVMLPTGFAAVPYTTYSQIMFLYDW</sequence>
<proteinExistence type="predicted"/>
<dbReference type="EMBL" id="CP098324">
    <property type="protein sequence ID" value="URW77968.1"/>
    <property type="molecule type" value="Genomic_DNA"/>
</dbReference>
<evidence type="ECO:0000256" key="1">
    <source>
        <dbReference type="SAM" id="Phobius"/>
    </source>
</evidence>
<feature type="transmembrane region" description="Helical" evidence="1">
    <location>
        <begin position="54"/>
        <end position="81"/>
    </location>
</feature>
<gene>
    <name evidence="2" type="ORF">NBT09_00960</name>
</gene>
<dbReference type="Proteomes" id="UP001056268">
    <property type="component" value="Chromosome"/>
</dbReference>
<evidence type="ECO:0000313" key="2">
    <source>
        <dbReference type="EMBL" id="URW77968.1"/>
    </source>
</evidence>
<keyword evidence="3" id="KW-1185">Reference proteome</keyword>
<dbReference type="RefSeq" id="WP_232218671.1">
    <property type="nucleotide sequence ID" value="NZ_CP010969.1"/>
</dbReference>
<keyword evidence="1" id="KW-1133">Transmembrane helix</keyword>
<evidence type="ECO:0000313" key="3">
    <source>
        <dbReference type="Proteomes" id="UP001056268"/>
    </source>
</evidence>